<feature type="domain" description="Peptidase M1 membrane alanine aminopeptidase" evidence="15">
    <location>
        <begin position="329"/>
        <end position="467"/>
    </location>
</feature>
<keyword evidence="6" id="KW-0645">Protease</keyword>
<evidence type="ECO:0000256" key="9">
    <source>
        <dbReference type="ARBA" id="ARBA00022833"/>
    </source>
</evidence>
<dbReference type="GO" id="GO:0006508">
    <property type="term" value="P:proteolysis"/>
    <property type="evidence" value="ECO:0007669"/>
    <property type="project" value="UniProtKB-KW"/>
</dbReference>
<evidence type="ECO:0000256" key="4">
    <source>
        <dbReference type="ARBA" id="ARBA00012564"/>
    </source>
</evidence>
<dbReference type="KEGG" id="pfla:Pflav_078770"/>
<dbReference type="InterPro" id="IPR042097">
    <property type="entry name" value="Aminopeptidase_N-like_N_sf"/>
</dbReference>
<evidence type="ECO:0000256" key="3">
    <source>
        <dbReference type="ARBA" id="ARBA00010136"/>
    </source>
</evidence>
<dbReference type="SUPFAM" id="SSF55486">
    <property type="entry name" value="Metalloproteases ('zincins'), catalytic domain"/>
    <property type="match status" value="1"/>
</dbReference>
<comment type="catalytic activity">
    <reaction evidence="1">
        <text>Release of an N-terminal amino acid, Xaa-|-Yaa- from a peptide, amide or arylamide. Xaa is preferably Ala, but may be most amino acids including Pro (slow action). When a terminal hydrophobic residue is followed by a prolyl residue, the two may be released as an intact Xaa-Pro dipeptide.</text>
        <dbReference type="EC" id="3.4.11.2"/>
    </reaction>
</comment>
<comment type="cofactor">
    <cofactor evidence="2">
        <name>Zn(2+)</name>
        <dbReference type="ChEBI" id="CHEBI:29105"/>
    </cofactor>
</comment>
<dbReference type="EC" id="3.4.11.2" evidence="4"/>
<dbReference type="Proteomes" id="UP000502508">
    <property type="component" value="Chromosome"/>
</dbReference>
<keyword evidence="9" id="KW-0862">Zinc</keyword>
<evidence type="ECO:0000256" key="12">
    <source>
        <dbReference type="ARBA" id="ARBA00031533"/>
    </source>
</evidence>
<protein>
    <recommendedName>
        <fullName evidence="5">Aminopeptidase N</fullName>
        <ecNumber evidence="4">3.4.11.2</ecNumber>
    </recommendedName>
    <alternativeName>
        <fullName evidence="11">Alanine aminopeptidase</fullName>
    </alternativeName>
    <alternativeName>
        <fullName evidence="12">Lysyl aminopeptidase</fullName>
    </alternativeName>
</protein>
<gene>
    <name evidence="17" type="ORF">Pflav_078770</name>
</gene>
<sequence>MKRRILAAATAVVALVAGGCTGSDPSPSPSPGPESPLATKPEFQAGKDGVGDPYFPTYGNGGYDVRNYRLVVKYDPRTDALTGTATITAAATEDLSSFNLDFVGLSVDSVKVNGTNASDKRKDAELVITPSDGIIKDAEFTVEIGYSGKPQAIQSPDFGEGGFLHTDDGAIALGQPESASSWFPVNDHPIDKATYEVEATVPDGLSAFSNGVPGGSTDADGWTTWKWSEKVPMASYLAFLVVGKFRVETGEHKGKPVVTAIQSTLARGGSAEQAMAQTTRIADFLETQFGPYPFEAYGGVVVDDERIRYALETQSRPVYGGVFFSQGPFTEVVAHELAHQWFGDSVSIAQWRDIWLNEGFASYAEWLWTEESGGLSVRESFQQEYDKMDWRKPTADPGKAGLFGQAVYKRGALAVQALRLKVGDDDFFRILKTWTAEKRNGNATTAEFIAVAERVSGESLDSLFDDWLVGDTAPPIPR</sequence>
<dbReference type="Pfam" id="PF17900">
    <property type="entry name" value="Peptidase_M1_N"/>
    <property type="match status" value="1"/>
</dbReference>
<reference evidence="17 18" key="2">
    <citation type="submission" date="2020-03" db="EMBL/GenBank/DDBJ databases">
        <authorList>
            <person name="Ichikawa N."/>
            <person name="Kimura A."/>
            <person name="Kitahashi Y."/>
            <person name="Uohara A."/>
        </authorList>
    </citation>
    <scope>NUCLEOTIDE SEQUENCE [LARGE SCALE GENOMIC DNA]</scope>
    <source>
        <strain evidence="17 18">NBRC 107702</strain>
    </source>
</reference>
<dbReference type="GO" id="GO:0016285">
    <property type="term" value="F:alanyl aminopeptidase activity"/>
    <property type="evidence" value="ECO:0007669"/>
    <property type="project" value="UniProtKB-EC"/>
</dbReference>
<evidence type="ECO:0000256" key="7">
    <source>
        <dbReference type="ARBA" id="ARBA00022723"/>
    </source>
</evidence>
<keyword evidence="7" id="KW-0479">Metal-binding</keyword>
<feature type="region of interest" description="Disordered" evidence="13">
    <location>
        <begin position="20"/>
        <end position="53"/>
    </location>
</feature>
<evidence type="ECO:0000256" key="11">
    <source>
        <dbReference type="ARBA" id="ARBA00029811"/>
    </source>
</evidence>
<feature type="signal peptide" evidence="14">
    <location>
        <begin position="1"/>
        <end position="22"/>
    </location>
</feature>
<dbReference type="SUPFAM" id="SSF63737">
    <property type="entry name" value="Leukotriene A4 hydrolase N-terminal domain"/>
    <property type="match status" value="1"/>
</dbReference>
<evidence type="ECO:0000256" key="2">
    <source>
        <dbReference type="ARBA" id="ARBA00001947"/>
    </source>
</evidence>
<evidence type="ECO:0000259" key="16">
    <source>
        <dbReference type="Pfam" id="PF17900"/>
    </source>
</evidence>
<evidence type="ECO:0000256" key="13">
    <source>
        <dbReference type="SAM" id="MobiDB-lite"/>
    </source>
</evidence>
<dbReference type="PRINTS" id="PR00756">
    <property type="entry name" value="ALADIPTASE"/>
</dbReference>
<evidence type="ECO:0000256" key="6">
    <source>
        <dbReference type="ARBA" id="ARBA00022670"/>
    </source>
</evidence>
<name>A0A6F8Y5X9_9ACTN</name>
<dbReference type="PROSITE" id="PS51257">
    <property type="entry name" value="PROKAR_LIPOPROTEIN"/>
    <property type="match status" value="1"/>
</dbReference>
<dbReference type="CDD" id="cd09603">
    <property type="entry name" value="M1_APN_like"/>
    <property type="match status" value="1"/>
</dbReference>
<proteinExistence type="inferred from homology"/>
<keyword evidence="10" id="KW-0482">Metalloprotease</keyword>
<evidence type="ECO:0000313" key="18">
    <source>
        <dbReference type="Proteomes" id="UP000502508"/>
    </source>
</evidence>
<dbReference type="InterPro" id="IPR050344">
    <property type="entry name" value="Peptidase_M1_aminopeptidases"/>
</dbReference>
<dbReference type="EMBL" id="AP022870">
    <property type="protein sequence ID" value="BCB81467.1"/>
    <property type="molecule type" value="Genomic_DNA"/>
</dbReference>
<organism evidence="17 18">
    <name type="scientific">Phytohabitans flavus</name>
    <dbReference type="NCBI Taxonomy" id="1076124"/>
    <lineage>
        <taxon>Bacteria</taxon>
        <taxon>Bacillati</taxon>
        <taxon>Actinomycetota</taxon>
        <taxon>Actinomycetes</taxon>
        <taxon>Micromonosporales</taxon>
        <taxon>Micromonosporaceae</taxon>
    </lineage>
</organism>
<feature type="chain" id="PRO_5039072572" description="Aminopeptidase N" evidence="14">
    <location>
        <begin position="23"/>
        <end position="478"/>
    </location>
</feature>
<dbReference type="InterPro" id="IPR014782">
    <property type="entry name" value="Peptidase_M1_dom"/>
</dbReference>
<dbReference type="PANTHER" id="PTHR11533">
    <property type="entry name" value="PROTEASE M1 ZINC METALLOPROTEASE"/>
    <property type="match status" value="1"/>
</dbReference>
<evidence type="ECO:0000256" key="10">
    <source>
        <dbReference type="ARBA" id="ARBA00023049"/>
    </source>
</evidence>
<evidence type="ECO:0000256" key="1">
    <source>
        <dbReference type="ARBA" id="ARBA00000098"/>
    </source>
</evidence>
<evidence type="ECO:0000256" key="14">
    <source>
        <dbReference type="SAM" id="SignalP"/>
    </source>
</evidence>
<dbReference type="InterPro" id="IPR001930">
    <property type="entry name" value="Peptidase_M1"/>
</dbReference>
<dbReference type="GO" id="GO:0008237">
    <property type="term" value="F:metallopeptidase activity"/>
    <property type="evidence" value="ECO:0007669"/>
    <property type="project" value="UniProtKB-KW"/>
</dbReference>
<evidence type="ECO:0000256" key="8">
    <source>
        <dbReference type="ARBA" id="ARBA00022801"/>
    </source>
</evidence>
<evidence type="ECO:0000313" key="17">
    <source>
        <dbReference type="EMBL" id="BCB81467.1"/>
    </source>
</evidence>
<comment type="similarity">
    <text evidence="3">Belongs to the peptidase M1 family.</text>
</comment>
<accession>A0A6F8Y5X9</accession>
<keyword evidence="18" id="KW-1185">Reference proteome</keyword>
<dbReference type="AlphaFoldDB" id="A0A6F8Y5X9"/>
<dbReference type="Gene3D" id="2.60.40.1730">
    <property type="entry name" value="tricorn interacting facor f3 domain"/>
    <property type="match status" value="1"/>
</dbReference>
<reference evidence="17 18" key="1">
    <citation type="submission" date="2020-03" db="EMBL/GenBank/DDBJ databases">
        <title>Whole genome shotgun sequence of Phytohabitans flavus NBRC 107702.</title>
        <authorList>
            <person name="Komaki H."/>
            <person name="Tamura T."/>
        </authorList>
    </citation>
    <scope>NUCLEOTIDE SEQUENCE [LARGE SCALE GENOMIC DNA]</scope>
    <source>
        <strain evidence="17 18">NBRC 107702</strain>
    </source>
</reference>
<dbReference type="RefSeq" id="WP_232072352.1">
    <property type="nucleotide sequence ID" value="NZ_AP022870.1"/>
</dbReference>
<dbReference type="Gene3D" id="1.10.390.10">
    <property type="entry name" value="Neutral Protease Domain 2"/>
    <property type="match status" value="1"/>
</dbReference>
<dbReference type="PANTHER" id="PTHR11533:SF297">
    <property type="entry name" value="AMINOPEPTIDASE N"/>
    <property type="match status" value="1"/>
</dbReference>
<dbReference type="Pfam" id="PF01433">
    <property type="entry name" value="Peptidase_M1"/>
    <property type="match status" value="1"/>
</dbReference>
<evidence type="ECO:0000259" key="15">
    <source>
        <dbReference type="Pfam" id="PF01433"/>
    </source>
</evidence>
<dbReference type="GO" id="GO:0008270">
    <property type="term" value="F:zinc ion binding"/>
    <property type="evidence" value="ECO:0007669"/>
    <property type="project" value="InterPro"/>
</dbReference>
<evidence type="ECO:0000256" key="5">
    <source>
        <dbReference type="ARBA" id="ARBA00015611"/>
    </source>
</evidence>
<feature type="domain" description="Aminopeptidase N-like N-terminal" evidence="16">
    <location>
        <begin position="67"/>
        <end position="237"/>
    </location>
</feature>
<dbReference type="InterPro" id="IPR045357">
    <property type="entry name" value="Aminopeptidase_N-like_N"/>
</dbReference>
<keyword evidence="8" id="KW-0378">Hydrolase</keyword>
<keyword evidence="14" id="KW-0732">Signal</keyword>
<dbReference type="InterPro" id="IPR027268">
    <property type="entry name" value="Peptidase_M4/M1_CTD_sf"/>
</dbReference>